<dbReference type="AlphaFoldDB" id="A0A1I1GX68"/>
<evidence type="ECO:0000313" key="2">
    <source>
        <dbReference type="Proteomes" id="UP000182192"/>
    </source>
</evidence>
<dbReference type="GO" id="GO:0003676">
    <property type="term" value="F:nucleic acid binding"/>
    <property type="evidence" value="ECO:0007669"/>
    <property type="project" value="InterPro"/>
</dbReference>
<reference evidence="1 2" key="1">
    <citation type="submission" date="2016-10" db="EMBL/GenBank/DDBJ databases">
        <authorList>
            <person name="de Groot N.N."/>
        </authorList>
    </citation>
    <scope>NUCLEOTIDE SEQUENCE [LARGE SCALE GENOMIC DNA]</scope>
    <source>
        <strain evidence="1 2">AR67</strain>
    </source>
</reference>
<dbReference type="Proteomes" id="UP000182192">
    <property type="component" value="Unassembled WGS sequence"/>
</dbReference>
<dbReference type="EMBL" id="FOKQ01000008">
    <property type="protein sequence ID" value="SFC14458.1"/>
    <property type="molecule type" value="Genomic_DNA"/>
</dbReference>
<protein>
    <submittedName>
        <fullName evidence="1">Uncharacterized protein</fullName>
    </submittedName>
</protein>
<name>A0A1I1GX68_RUMAL</name>
<proteinExistence type="predicted"/>
<evidence type="ECO:0000313" key="1">
    <source>
        <dbReference type="EMBL" id="SFC14458.1"/>
    </source>
</evidence>
<organism evidence="1 2">
    <name type="scientific">Ruminococcus albus</name>
    <dbReference type="NCBI Taxonomy" id="1264"/>
    <lineage>
        <taxon>Bacteria</taxon>
        <taxon>Bacillati</taxon>
        <taxon>Bacillota</taxon>
        <taxon>Clostridia</taxon>
        <taxon>Eubacteriales</taxon>
        <taxon>Oscillospiraceae</taxon>
        <taxon>Ruminococcus</taxon>
    </lineage>
</organism>
<gene>
    <name evidence="1" type="ORF">SAMN02910406_01216</name>
</gene>
<dbReference type="Gene3D" id="3.40.1350.10">
    <property type="match status" value="1"/>
</dbReference>
<sequence>MSDTILKELIEKNIKKIEADLIFLESSHTICINEKEDNRSNVKFDILALDKNHTPVIIEAKSITDGSLTYVLEQVGEYLYLLRTKESQSMAALAKRQGIPVDENKLKANKKNSRIIILVEKRENEPINRLKNAIEVFTDSVDIRLYSYRLSTDKTSLEDINLESPKNLSVDKRIIHKSEEAKKLYEELSDLFTKMKQMTTRTSGRGELGLIIGDKLNCYIDITQKNGDQVAADFGLSFQCISFYRRTKLLIDEIQTLIKKDAVAVSLASGILSGLDKQQQKRVFGYMASFLQLNTDQKVINRKKLIRMKKAAIKGEEYDDIKYDLLAK</sequence>
<accession>A0A1I1GX68</accession>
<dbReference type="RefSeq" id="WP_074960659.1">
    <property type="nucleotide sequence ID" value="NZ_FOKQ01000008.1"/>
</dbReference>
<dbReference type="InterPro" id="IPR011856">
    <property type="entry name" value="tRNA_endonuc-like_dom_sf"/>
</dbReference>